<comment type="subcellular location">
    <subcellularLocation>
        <location evidence="7">Cell membrane</location>
    </subcellularLocation>
    <subcellularLocation>
        <location evidence="7">Bacterial flagellum basal body</location>
    </subcellularLocation>
</comment>
<dbReference type="InterPro" id="IPR052205">
    <property type="entry name" value="FliO/MopB"/>
</dbReference>
<evidence type="ECO:0000313" key="10">
    <source>
        <dbReference type="Proteomes" id="UP001597128"/>
    </source>
</evidence>
<dbReference type="RefSeq" id="WP_379055192.1">
    <property type="nucleotide sequence ID" value="NZ_JBHTKB010000001.1"/>
</dbReference>
<evidence type="ECO:0000256" key="4">
    <source>
        <dbReference type="ARBA" id="ARBA00023136"/>
    </source>
</evidence>
<keyword evidence="5 7" id="KW-0975">Bacterial flagellum</keyword>
<keyword evidence="10" id="KW-1185">Reference proteome</keyword>
<evidence type="ECO:0000256" key="3">
    <source>
        <dbReference type="ARBA" id="ARBA00022989"/>
    </source>
</evidence>
<evidence type="ECO:0000256" key="6">
    <source>
        <dbReference type="ARBA" id="ARBA00037937"/>
    </source>
</evidence>
<accession>A0ABW3F1P9</accession>
<name>A0ABW3F1P9_9PROT</name>
<reference evidence="10" key="1">
    <citation type="journal article" date="2019" name="Int. J. Syst. Evol. Microbiol.">
        <title>The Global Catalogue of Microorganisms (GCM) 10K type strain sequencing project: providing services to taxonomists for standard genome sequencing and annotation.</title>
        <authorList>
            <consortium name="The Broad Institute Genomics Platform"/>
            <consortium name="The Broad Institute Genome Sequencing Center for Infectious Disease"/>
            <person name="Wu L."/>
            <person name="Ma J."/>
        </authorList>
    </citation>
    <scope>NUCLEOTIDE SEQUENCE [LARGE SCALE GENOMIC DNA]</scope>
    <source>
        <strain evidence="10">CCUG 58412</strain>
    </source>
</reference>
<evidence type="ECO:0000256" key="7">
    <source>
        <dbReference type="RuleBase" id="RU362064"/>
    </source>
</evidence>
<dbReference type="PANTHER" id="PTHR38766">
    <property type="entry name" value="FLAGELLAR PROTEIN FLIO"/>
    <property type="match status" value="1"/>
</dbReference>
<keyword evidence="9" id="KW-0966">Cell projection</keyword>
<feature type="signal peptide" evidence="8">
    <location>
        <begin position="1"/>
        <end position="22"/>
    </location>
</feature>
<evidence type="ECO:0000313" key="9">
    <source>
        <dbReference type="EMBL" id="MFD0912346.1"/>
    </source>
</evidence>
<feature type="transmembrane region" description="Helical" evidence="7">
    <location>
        <begin position="38"/>
        <end position="59"/>
    </location>
</feature>
<dbReference type="Proteomes" id="UP001597128">
    <property type="component" value="Unassembled WGS sequence"/>
</dbReference>
<keyword evidence="2 7" id="KW-0812">Transmembrane</keyword>
<keyword evidence="4 7" id="KW-0472">Membrane</keyword>
<keyword evidence="8" id="KW-0732">Signal</keyword>
<dbReference type="InterPro" id="IPR022781">
    <property type="entry name" value="Flagellar_biosynth_FliO"/>
</dbReference>
<keyword evidence="3 7" id="KW-1133">Transmembrane helix</keyword>
<keyword evidence="9" id="KW-0282">Flagellum</keyword>
<comment type="similarity">
    <text evidence="6 7">Belongs to the FliO/MopB family.</text>
</comment>
<keyword evidence="1 7" id="KW-1003">Cell membrane</keyword>
<dbReference type="PANTHER" id="PTHR38766:SF1">
    <property type="entry name" value="FLAGELLAR PROTEIN FLIO"/>
    <property type="match status" value="1"/>
</dbReference>
<keyword evidence="9" id="KW-0969">Cilium</keyword>
<evidence type="ECO:0000256" key="8">
    <source>
        <dbReference type="SAM" id="SignalP"/>
    </source>
</evidence>
<protein>
    <recommendedName>
        <fullName evidence="7">Flagellar protein</fullName>
    </recommendedName>
</protein>
<sequence length="159" mass="16722">MKHYQSFAYATLSLLWPAAVFSAEAVQAAAAPSASDSLGRMVFGTVVVLLVIAAIAWVLRRVLPGQGLSNSGVIKQVGGVQLGPRERVVVLEVAGRWLVVGVGQGQMTALGEVTPLSSEPVAENQSHAASSSPVDMQASFAVRLQQAMQHTVKSFKNKP</sequence>
<proteinExistence type="inferred from homology"/>
<evidence type="ECO:0000256" key="5">
    <source>
        <dbReference type="ARBA" id="ARBA00023143"/>
    </source>
</evidence>
<dbReference type="NCBIfam" id="TIGR03500">
    <property type="entry name" value="FliO_TIGR"/>
    <property type="match status" value="1"/>
</dbReference>
<feature type="chain" id="PRO_5045182302" description="Flagellar protein" evidence="8">
    <location>
        <begin position="23"/>
        <end position="159"/>
    </location>
</feature>
<comment type="caution">
    <text evidence="9">The sequence shown here is derived from an EMBL/GenBank/DDBJ whole genome shotgun (WGS) entry which is preliminary data.</text>
</comment>
<gene>
    <name evidence="9" type="primary">fliO</name>
    <name evidence="9" type="ORF">ACFQ1Z_02195</name>
</gene>
<dbReference type="Pfam" id="PF04347">
    <property type="entry name" value="FliO"/>
    <property type="match status" value="1"/>
</dbReference>
<evidence type="ECO:0000256" key="1">
    <source>
        <dbReference type="ARBA" id="ARBA00022475"/>
    </source>
</evidence>
<organism evidence="9 10">
    <name type="scientific">Methylophilus luteus</name>
    <dbReference type="NCBI Taxonomy" id="640108"/>
    <lineage>
        <taxon>Bacteria</taxon>
        <taxon>Pseudomonadati</taxon>
        <taxon>Pseudomonadota</taxon>
        <taxon>Betaproteobacteria</taxon>
        <taxon>Nitrosomonadales</taxon>
        <taxon>Methylophilaceae</taxon>
        <taxon>Methylophilus</taxon>
    </lineage>
</organism>
<dbReference type="EMBL" id="JBHTKB010000001">
    <property type="protein sequence ID" value="MFD0912346.1"/>
    <property type="molecule type" value="Genomic_DNA"/>
</dbReference>
<evidence type="ECO:0000256" key="2">
    <source>
        <dbReference type="ARBA" id="ARBA00022692"/>
    </source>
</evidence>